<name>A0A7S0Y7H5_9STRA</name>
<dbReference type="EMBL" id="HBFL01001274">
    <property type="protein sequence ID" value="CAD8760868.1"/>
    <property type="molecule type" value="Transcribed_RNA"/>
</dbReference>
<organism evidence="1">
    <name type="scientific">Pseudo-nitzschia delicatissima</name>
    <dbReference type="NCBI Taxonomy" id="44447"/>
    <lineage>
        <taxon>Eukaryota</taxon>
        <taxon>Sar</taxon>
        <taxon>Stramenopiles</taxon>
        <taxon>Ochrophyta</taxon>
        <taxon>Bacillariophyta</taxon>
        <taxon>Bacillariophyceae</taxon>
        <taxon>Bacillariophycidae</taxon>
        <taxon>Bacillariales</taxon>
        <taxon>Bacillariaceae</taxon>
        <taxon>Pseudo-nitzschia</taxon>
    </lineage>
</organism>
<proteinExistence type="predicted"/>
<evidence type="ECO:0000313" key="1">
    <source>
        <dbReference type="EMBL" id="CAD8760868.1"/>
    </source>
</evidence>
<accession>A0A7S0Y7H5</accession>
<dbReference type="AlphaFoldDB" id="A0A7S0Y7H5"/>
<reference evidence="1" key="1">
    <citation type="submission" date="2021-01" db="EMBL/GenBank/DDBJ databases">
        <authorList>
            <person name="Corre E."/>
            <person name="Pelletier E."/>
            <person name="Niang G."/>
            <person name="Scheremetjew M."/>
            <person name="Finn R."/>
            <person name="Kale V."/>
            <person name="Holt S."/>
            <person name="Cochrane G."/>
            <person name="Meng A."/>
            <person name="Brown T."/>
            <person name="Cohen L."/>
        </authorList>
    </citation>
    <scope>NUCLEOTIDE SEQUENCE</scope>
    <source>
        <strain evidence="1">UNC1205</strain>
    </source>
</reference>
<sequence length="402" mass="46019">MEQPGRLFNRAPVNIDPLHHQNRRQRLHQVASYHDLDDLPTMVALPEMKARGGVVYTPSPQTVTDVKVFEPSLYQEDAGGVAIDLCLPETDDGEDYFLLEQEEDDLLLLEQEYREPQQFSRPSRTFLAPILEERRVAFAAQHVVMKVDQWDSCSMEQRYVHQVVDAVQVWFIPNHTQYSEKQRAAMWYSKPEMAAMRERATEYKKSKKQARMSLEKIAQQQVKEIDQCTLFGSPADLQAPKMTMDERSGSERRVRYESTLDAVLMEQYEQRRLCLKIYGRVESGFTGILDPERLAQVYSIAAQTSKAQEKAVMKAERALLELDQDEEETSSVTASVRGGNKQNKVSKLKRTSSFKASALEVETTLCLDKGVGSVFSSLLTPFLEIRKEDLFLEVGEEMSVQF</sequence>
<gene>
    <name evidence="1" type="ORF">PDEL1432_LOCUS908</name>
</gene>
<protein>
    <submittedName>
        <fullName evidence="1">Uncharacterized protein</fullName>
    </submittedName>
</protein>